<reference evidence="1" key="1">
    <citation type="submission" date="2023-10" db="EMBL/GenBank/DDBJ databases">
        <authorList>
            <person name="Chen Y."/>
            <person name="Shah S."/>
            <person name="Dougan E. K."/>
            <person name="Thang M."/>
            <person name="Chan C."/>
        </authorList>
    </citation>
    <scope>NUCLEOTIDE SEQUENCE [LARGE SCALE GENOMIC DNA]</scope>
</reference>
<organism evidence="1 2">
    <name type="scientific">Prorocentrum cordatum</name>
    <dbReference type="NCBI Taxonomy" id="2364126"/>
    <lineage>
        <taxon>Eukaryota</taxon>
        <taxon>Sar</taxon>
        <taxon>Alveolata</taxon>
        <taxon>Dinophyceae</taxon>
        <taxon>Prorocentrales</taxon>
        <taxon>Prorocentraceae</taxon>
        <taxon>Prorocentrum</taxon>
    </lineage>
</organism>
<evidence type="ECO:0000313" key="2">
    <source>
        <dbReference type="Proteomes" id="UP001189429"/>
    </source>
</evidence>
<comment type="caution">
    <text evidence="1">The sequence shown here is derived from an EMBL/GenBank/DDBJ whole genome shotgun (WGS) entry which is preliminary data.</text>
</comment>
<proteinExistence type="predicted"/>
<dbReference type="EMBL" id="CAUYUJ010018449">
    <property type="protein sequence ID" value="CAK0883683.1"/>
    <property type="molecule type" value="Genomic_DNA"/>
</dbReference>
<dbReference type="Proteomes" id="UP001189429">
    <property type="component" value="Unassembled WGS sequence"/>
</dbReference>
<protein>
    <submittedName>
        <fullName evidence="1">Uncharacterized protein</fullName>
    </submittedName>
</protein>
<evidence type="ECO:0000313" key="1">
    <source>
        <dbReference type="EMBL" id="CAK0883683.1"/>
    </source>
</evidence>
<gene>
    <name evidence="1" type="ORF">PCOR1329_LOCUS65832</name>
</gene>
<sequence>MYRIPAKACPCATLRSTLRKLHPLGILRDGLCYAVPETANLLLQCARFPIKFGSREFMSAHASPSLCICASASACSKVPSVRAPLGIWTKVPAGLHEVEALADDVLQVRVANARDGAACWPQ</sequence>
<keyword evidence="2" id="KW-1185">Reference proteome</keyword>
<name>A0ABN9WFS3_9DINO</name>
<accession>A0ABN9WFS3</accession>